<dbReference type="InterPro" id="IPR011259">
    <property type="entry name" value="ERM_C_dom"/>
</dbReference>
<accession>A0A821L2B6</accession>
<organism evidence="3 4">
    <name type="scientific">Rotaria socialis</name>
    <dbReference type="NCBI Taxonomy" id="392032"/>
    <lineage>
        <taxon>Eukaryota</taxon>
        <taxon>Metazoa</taxon>
        <taxon>Spiralia</taxon>
        <taxon>Gnathifera</taxon>
        <taxon>Rotifera</taxon>
        <taxon>Eurotatoria</taxon>
        <taxon>Bdelloidea</taxon>
        <taxon>Philodinida</taxon>
        <taxon>Philodinidae</taxon>
        <taxon>Rotaria</taxon>
    </lineage>
</organism>
<dbReference type="EMBL" id="CAJOBR010003601">
    <property type="protein sequence ID" value="CAF4744490.1"/>
    <property type="molecule type" value="Genomic_DNA"/>
</dbReference>
<dbReference type="Proteomes" id="UP000663848">
    <property type="component" value="Unassembled WGS sequence"/>
</dbReference>
<feature type="compositionally biased region" description="Low complexity" evidence="1">
    <location>
        <begin position="7"/>
        <end position="16"/>
    </location>
</feature>
<evidence type="ECO:0000313" key="4">
    <source>
        <dbReference type="Proteomes" id="UP000663848"/>
    </source>
</evidence>
<evidence type="ECO:0000259" key="2">
    <source>
        <dbReference type="Pfam" id="PF00769"/>
    </source>
</evidence>
<feature type="compositionally biased region" description="Acidic residues" evidence="1">
    <location>
        <begin position="28"/>
        <end position="38"/>
    </location>
</feature>
<evidence type="ECO:0000256" key="1">
    <source>
        <dbReference type="SAM" id="MobiDB-lite"/>
    </source>
</evidence>
<proteinExistence type="predicted"/>
<comment type="caution">
    <text evidence="3">The sequence shown here is derived from an EMBL/GenBank/DDBJ whole genome shotgun (WGS) entry which is preliminary data.</text>
</comment>
<dbReference type="GO" id="GO:0003779">
    <property type="term" value="F:actin binding"/>
    <property type="evidence" value="ECO:0007669"/>
    <property type="project" value="InterPro"/>
</dbReference>
<dbReference type="Pfam" id="PF00769">
    <property type="entry name" value="ERM_C"/>
    <property type="match status" value="1"/>
</dbReference>
<feature type="domain" description="Ezrin/radixin/moesin C-terminal" evidence="2">
    <location>
        <begin position="57"/>
        <end position="131"/>
    </location>
</feature>
<name>A0A821L2B6_9BILA</name>
<evidence type="ECO:0000313" key="3">
    <source>
        <dbReference type="EMBL" id="CAF4744490.1"/>
    </source>
</evidence>
<feature type="region of interest" description="Disordered" evidence="1">
    <location>
        <begin position="1"/>
        <end position="72"/>
    </location>
</feature>
<dbReference type="SUPFAM" id="SSF48678">
    <property type="entry name" value="Moesin tail domain"/>
    <property type="match status" value="1"/>
</dbReference>
<protein>
    <recommendedName>
        <fullName evidence="2">Ezrin/radixin/moesin C-terminal domain-containing protein</fullName>
    </recommendedName>
</protein>
<reference evidence="3" key="1">
    <citation type="submission" date="2021-02" db="EMBL/GenBank/DDBJ databases">
        <authorList>
            <person name="Nowell W R."/>
        </authorList>
    </citation>
    <scope>NUCLEOTIDE SEQUENCE</scope>
</reference>
<feature type="non-terminal residue" evidence="3">
    <location>
        <position position="131"/>
    </location>
</feature>
<gene>
    <name evidence="3" type="ORF">QYT958_LOCUS20559</name>
</gene>
<sequence length="131" mass="15623">VLQAQQHPNNHTNNNHYTEHPGEYGNPMEDEESDEEENNSSRNGRGVELLTNEYASRHEENRTTATTKDLNMKRKLEEERKCLRQQQKKAETREDKIYRENIFDQGIDKYQTLKKIRQGTVKRRIDEFEAM</sequence>
<dbReference type="AlphaFoldDB" id="A0A821L2B6"/>
<dbReference type="InterPro" id="IPR008954">
    <property type="entry name" value="Moesin_tail_sf"/>
</dbReference>
<dbReference type="Gene3D" id="6.10.360.10">
    <property type="match status" value="1"/>
</dbReference>